<reference evidence="1" key="1">
    <citation type="submission" date="2022-06" db="EMBL/GenBank/DDBJ databases">
        <title>Genomic Encyclopedia of Archaeal and Bacterial Type Strains, Phase II (KMG-II): from individual species to whole genera.</title>
        <authorList>
            <person name="Goeker M."/>
        </authorList>
    </citation>
    <scope>NUCLEOTIDE SEQUENCE</scope>
    <source>
        <strain evidence="1">DSM 26652</strain>
    </source>
</reference>
<dbReference type="Pfam" id="PF23140">
    <property type="entry name" value="Gp80"/>
    <property type="match status" value="1"/>
</dbReference>
<name>A0A9X2G9E6_9MICO</name>
<accession>A0A9X2G9E6</accession>
<sequence>MAGLTPAEAQATLNARFPTSGAADWIAWSAGGATEFAGLARTAVGATGWAGATLADPSVKANGVELLTAAATADGTVTHFAVFSASSGGTQRTDWTALAAPRAVVVGDQLRAAVGALAVTLT</sequence>
<dbReference type="AlphaFoldDB" id="A0A9X2G9E6"/>
<dbReference type="Proteomes" id="UP001139493">
    <property type="component" value="Unassembled WGS sequence"/>
</dbReference>
<dbReference type="EMBL" id="JAMTCS010000008">
    <property type="protein sequence ID" value="MCP2265584.1"/>
    <property type="molecule type" value="Genomic_DNA"/>
</dbReference>
<protein>
    <recommendedName>
        <fullName evidence="3">Bacteriophage lambda head decoration protein D</fullName>
    </recommendedName>
</protein>
<evidence type="ECO:0008006" key="3">
    <source>
        <dbReference type="Google" id="ProtNLM"/>
    </source>
</evidence>
<evidence type="ECO:0000313" key="1">
    <source>
        <dbReference type="EMBL" id="MCP2265584.1"/>
    </source>
</evidence>
<organism evidence="1 2">
    <name type="scientific">Promicromonospora thailandica</name>
    <dbReference type="NCBI Taxonomy" id="765201"/>
    <lineage>
        <taxon>Bacteria</taxon>
        <taxon>Bacillati</taxon>
        <taxon>Actinomycetota</taxon>
        <taxon>Actinomycetes</taxon>
        <taxon>Micrococcales</taxon>
        <taxon>Promicromonosporaceae</taxon>
        <taxon>Promicromonospora</taxon>
    </lineage>
</organism>
<dbReference type="RefSeq" id="WP_253836820.1">
    <property type="nucleotide sequence ID" value="NZ_JAMTCS010000008.1"/>
</dbReference>
<comment type="caution">
    <text evidence="1">The sequence shown here is derived from an EMBL/GenBank/DDBJ whole genome shotgun (WGS) entry which is preliminary data.</text>
</comment>
<gene>
    <name evidence="1" type="ORF">APR03_002940</name>
</gene>
<evidence type="ECO:0000313" key="2">
    <source>
        <dbReference type="Proteomes" id="UP001139493"/>
    </source>
</evidence>
<keyword evidence="2" id="KW-1185">Reference proteome</keyword>
<proteinExistence type="predicted"/>
<dbReference type="InterPro" id="IPR056908">
    <property type="entry name" value="Gp80-like"/>
</dbReference>